<feature type="compositionally biased region" description="Polar residues" evidence="5">
    <location>
        <begin position="361"/>
        <end position="373"/>
    </location>
</feature>
<evidence type="ECO:0000256" key="5">
    <source>
        <dbReference type="SAM" id="MobiDB-lite"/>
    </source>
</evidence>
<feature type="compositionally biased region" description="Basic and acidic residues" evidence="5">
    <location>
        <begin position="423"/>
        <end position="438"/>
    </location>
</feature>
<dbReference type="InterPro" id="IPR041232">
    <property type="entry name" value="NPL"/>
</dbReference>
<feature type="compositionally biased region" description="Basic residues" evidence="5">
    <location>
        <begin position="182"/>
        <end position="197"/>
    </location>
</feature>
<name>A0AAD7L1I2_QUISA</name>
<keyword evidence="3" id="KW-0697">Rotamase</keyword>
<dbReference type="KEGG" id="qsa:O6P43_030004"/>
<feature type="domain" description="Nucleoplasmin-like" evidence="6">
    <location>
        <begin position="29"/>
        <end position="120"/>
    </location>
</feature>
<evidence type="ECO:0000313" key="7">
    <source>
        <dbReference type="EMBL" id="KAJ7949697.1"/>
    </source>
</evidence>
<feature type="compositionally biased region" description="Basic and acidic residues" evidence="5">
    <location>
        <begin position="144"/>
        <end position="153"/>
    </location>
</feature>
<evidence type="ECO:0000313" key="8">
    <source>
        <dbReference type="Proteomes" id="UP001163823"/>
    </source>
</evidence>
<evidence type="ECO:0000256" key="2">
    <source>
        <dbReference type="ARBA" id="ARBA00013194"/>
    </source>
</evidence>
<dbReference type="Gene3D" id="2.60.120.340">
    <property type="entry name" value="Nucleoplasmin core domain"/>
    <property type="match status" value="1"/>
</dbReference>
<keyword evidence="8" id="KW-1185">Reference proteome</keyword>
<dbReference type="Proteomes" id="UP001163823">
    <property type="component" value="Chromosome 12"/>
</dbReference>
<keyword evidence="4 7" id="KW-0413">Isomerase</keyword>
<feature type="compositionally biased region" description="Basic and acidic residues" evidence="5">
    <location>
        <begin position="242"/>
        <end position="269"/>
    </location>
</feature>
<organism evidence="7 8">
    <name type="scientific">Quillaja saponaria</name>
    <name type="common">Soap bark tree</name>
    <dbReference type="NCBI Taxonomy" id="32244"/>
    <lineage>
        <taxon>Eukaryota</taxon>
        <taxon>Viridiplantae</taxon>
        <taxon>Streptophyta</taxon>
        <taxon>Embryophyta</taxon>
        <taxon>Tracheophyta</taxon>
        <taxon>Spermatophyta</taxon>
        <taxon>Magnoliopsida</taxon>
        <taxon>eudicotyledons</taxon>
        <taxon>Gunneridae</taxon>
        <taxon>Pentapetalae</taxon>
        <taxon>rosids</taxon>
        <taxon>fabids</taxon>
        <taxon>Fabales</taxon>
        <taxon>Quillajaceae</taxon>
        <taxon>Quillaja</taxon>
    </lineage>
</organism>
<reference evidence="7" key="1">
    <citation type="journal article" date="2023" name="Science">
        <title>Elucidation of the pathway for biosynthesis of saponin adjuvants from the soapbark tree.</title>
        <authorList>
            <person name="Reed J."/>
            <person name="Orme A."/>
            <person name="El-Demerdash A."/>
            <person name="Owen C."/>
            <person name="Martin L.B.B."/>
            <person name="Misra R.C."/>
            <person name="Kikuchi S."/>
            <person name="Rejzek M."/>
            <person name="Martin A.C."/>
            <person name="Harkess A."/>
            <person name="Leebens-Mack J."/>
            <person name="Louveau T."/>
            <person name="Stephenson M.J."/>
            <person name="Osbourn A."/>
        </authorList>
    </citation>
    <scope>NUCLEOTIDE SEQUENCE</scope>
    <source>
        <strain evidence="7">S10</strain>
    </source>
</reference>
<dbReference type="PANTHER" id="PTHR43811">
    <property type="entry name" value="FKBP-TYPE PEPTIDYL-PROLYL CIS-TRANS ISOMERASE FKPA"/>
    <property type="match status" value="1"/>
</dbReference>
<feature type="compositionally biased region" description="Acidic residues" evidence="5">
    <location>
        <begin position="154"/>
        <end position="166"/>
    </location>
</feature>
<evidence type="ECO:0000256" key="1">
    <source>
        <dbReference type="ARBA" id="ARBA00000971"/>
    </source>
</evidence>
<protein>
    <recommendedName>
        <fullName evidence="2">peptidylprolyl isomerase</fullName>
        <ecNumber evidence="2">5.2.1.8</ecNumber>
    </recommendedName>
</protein>
<gene>
    <name evidence="7" type="ORF">O6P43_030004</name>
</gene>
<sequence>MPDNYLLVLACCGALDRALVLFFPETMAFWGIEVKPGKPFIHKFDDLKGRLHVSMATLGFGTATTKSILQCNVGNKSPVYLCSLYPGNSESLQLNLEFEEADEVILSVIGPRSVHLSGYYLGSCQNSNLIEESESYGEDIADTETERSHCSDEDKYDDSFIDDTDPEIFSQSPISSDERPCGKRPKKGKGTRGRLVRKYQPVESDNEECFEQNHIVDGSTGDQVMNSDTEDKLPISSLHGTKATDKDAEKELEENNGKGRGETINKKANGDVNDVTEPGLDADNVLGDSLPKRGTEPPLGFSVPCVDVSLVNVQKPKKKKKENKRKAKNVEAKDAFPSEAVKLDNTQQDESEVDQILQDIPSVNGQNLNSANDKGTDLMDEFSVPSTEVGAEPESGEKPKKRRKEGMVEKKYLDANGSHHGSVFKEDESQTNEIKSDDMVNNLPQKNQECQKDTIDNRGVELKDKLLLPSTEIGPGKVGRTKRKRKERENEGSALEGDTVYHKNVTNEDNIQEYETKSDGAAGIANLPKGHEKNLMPMPSNEKKEMLRELDASALVVEPITNIIWKEKKYT</sequence>
<dbReference type="PANTHER" id="PTHR43811:SF48">
    <property type="entry name" value="PEPTIDYL-PROLYL CIS-TRANS ISOMERASE FKBP43"/>
    <property type="match status" value="1"/>
</dbReference>
<dbReference type="Pfam" id="PF17800">
    <property type="entry name" value="NPL"/>
    <property type="match status" value="1"/>
</dbReference>
<evidence type="ECO:0000256" key="3">
    <source>
        <dbReference type="ARBA" id="ARBA00023110"/>
    </source>
</evidence>
<feature type="region of interest" description="Disordered" evidence="5">
    <location>
        <begin position="142"/>
        <end position="197"/>
    </location>
</feature>
<comment type="catalytic activity">
    <reaction evidence="1">
        <text>[protein]-peptidylproline (omega=180) = [protein]-peptidylproline (omega=0)</text>
        <dbReference type="Rhea" id="RHEA:16237"/>
        <dbReference type="Rhea" id="RHEA-COMP:10747"/>
        <dbReference type="Rhea" id="RHEA-COMP:10748"/>
        <dbReference type="ChEBI" id="CHEBI:83833"/>
        <dbReference type="ChEBI" id="CHEBI:83834"/>
        <dbReference type="EC" id="5.2.1.8"/>
    </reaction>
</comment>
<feature type="region of interest" description="Disordered" evidence="5">
    <location>
        <begin position="215"/>
        <end position="442"/>
    </location>
</feature>
<dbReference type="AlphaFoldDB" id="A0AAD7L1I2"/>
<feature type="region of interest" description="Disordered" evidence="5">
    <location>
        <begin position="470"/>
        <end position="495"/>
    </location>
</feature>
<dbReference type="EC" id="5.2.1.8" evidence="2"/>
<accession>A0AAD7L1I2</accession>
<dbReference type="GO" id="GO:0003755">
    <property type="term" value="F:peptidyl-prolyl cis-trans isomerase activity"/>
    <property type="evidence" value="ECO:0007669"/>
    <property type="project" value="UniProtKB-KW"/>
</dbReference>
<dbReference type="EMBL" id="JARAOO010000012">
    <property type="protein sequence ID" value="KAJ7949697.1"/>
    <property type="molecule type" value="Genomic_DNA"/>
</dbReference>
<feature type="compositionally biased region" description="Basic residues" evidence="5">
    <location>
        <begin position="315"/>
        <end position="327"/>
    </location>
</feature>
<evidence type="ECO:0000256" key="4">
    <source>
        <dbReference type="ARBA" id="ARBA00023235"/>
    </source>
</evidence>
<proteinExistence type="predicted"/>
<evidence type="ECO:0000259" key="6">
    <source>
        <dbReference type="Pfam" id="PF17800"/>
    </source>
</evidence>
<comment type="caution">
    <text evidence="7">The sequence shown here is derived from an EMBL/GenBank/DDBJ whole genome shotgun (WGS) entry which is preliminary data.</text>
</comment>